<reference evidence="1" key="1">
    <citation type="journal article" date="2014" name="Front. Microbiol.">
        <title>High frequency of phylogenetically diverse reductive dehalogenase-homologous genes in deep subseafloor sedimentary metagenomes.</title>
        <authorList>
            <person name="Kawai M."/>
            <person name="Futagami T."/>
            <person name="Toyoda A."/>
            <person name="Takaki Y."/>
            <person name="Nishi S."/>
            <person name="Hori S."/>
            <person name="Arai W."/>
            <person name="Tsubouchi T."/>
            <person name="Morono Y."/>
            <person name="Uchiyama I."/>
            <person name="Ito T."/>
            <person name="Fujiyama A."/>
            <person name="Inagaki F."/>
            <person name="Takami H."/>
        </authorList>
    </citation>
    <scope>NUCLEOTIDE SEQUENCE</scope>
    <source>
        <strain evidence="1">Expedition CK06-06</strain>
    </source>
</reference>
<dbReference type="EMBL" id="BARV01024208">
    <property type="protein sequence ID" value="GAI45161.1"/>
    <property type="molecule type" value="Genomic_DNA"/>
</dbReference>
<accession>X1PRN5</accession>
<organism evidence="1">
    <name type="scientific">marine sediment metagenome</name>
    <dbReference type="NCBI Taxonomy" id="412755"/>
    <lineage>
        <taxon>unclassified sequences</taxon>
        <taxon>metagenomes</taxon>
        <taxon>ecological metagenomes</taxon>
    </lineage>
</organism>
<dbReference type="AlphaFoldDB" id="X1PRN5"/>
<comment type="caution">
    <text evidence="1">The sequence shown here is derived from an EMBL/GenBank/DDBJ whole genome shotgun (WGS) entry which is preliminary data.</text>
</comment>
<protein>
    <submittedName>
        <fullName evidence="1">Uncharacterized protein</fullName>
    </submittedName>
</protein>
<evidence type="ECO:0000313" key="1">
    <source>
        <dbReference type="EMBL" id="GAI45161.1"/>
    </source>
</evidence>
<proteinExistence type="predicted"/>
<name>X1PRN5_9ZZZZ</name>
<feature type="non-terminal residue" evidence="1">
    <location>
        <position position="39"/>
    </location>
</feature>
<sequence length="39" mass="4419">MADITIESVCAFQNKIGIRVIICIQINIAHFFEVHTNIC</sequence>
<gene>
    <name evidence="1" type="ORF">S06H3_39554</name>
</gene>